<sequence>MSEKKKVIVFTTGGTIAMKFDPAVNGLVPAVSGADLAAAVPGLEKLADVEVREFSNHASCAMTPQKMFDLSAMIEKALEEDGVAGAVVTHGTDTVEETSYMLDLLHKSEKPIVLTAAMRGAGDTSPDGPANIYCAVKTAASDEARGKGVLLLLNETIHAAAQVRKTHSANPATFESPWWGPIGYCDVDRVVFRREPIGRQTFSPKALTARVDIVTGQTGVGREYIDFAVAQGCKGIILEGFGRGNLPAVLEPGIKDASDKGVVVVISTRTPGGRPYQVYAYPGSVTDSRNNGAIHGGELSTAKTRLKLMVILSERPELANNKLELEKLLDA</sequence>
<dbReference type="Pfam" id="PF17763">
    <property type="entry name" value="Asparaginase_C"/>
    <property type="match status" value="1"/>
</dbReference>
<feature type="domain" description="Asparaginase/glutaminase C-terminal" evidence="8">
    <location>
        <begin position="210"/>
        <end position="315"/>
    </location>
</feature>
<dbReference type="PANTHER" id="PTHR11707:SF28">
    <property type="entry name" value="60 KDA LYSOPHOSPHOLIPASE"/>
    <property type="match status" value="1"/>
</dbReference>
<feature type="binding site" evidence="4">
    <location>
        <position position="59"/>
    </location>
    <ligand>
        <name>substrate</name>
    </ligand>
</feature>
<feature type="active site" evidence="6">
    <location>
        <position position="92"/>
    </location>
</feature>
<comment type="similarity">
    <text evidence="1">Belongs to the asparaginase 1 family.</text>
</comment>
<dbReference type="InterPro" id="IPR004550">
    <property type="entry name" value="AsnASE_II"/>
</dbReference>
<organism evidence="9 10">
    <name type="scientific">Parasutterella muris</name>
    <dbReference type="NCBI Taxonomy" id="2565572"/>
    <lineage>
        <taxon>Bacteria</taxon>
        <taxon>Pseudomonadati</taxon>
        <taxon>Pseudomonadota</taxon>
        <taxon>Betaproteobacteria</taxon>
        <taxon>Burkholderiales</taxon>
        <taxon>Sutterellaceae</taxon>
        <taxon>Parasutterella</taxon>
    </lineage>
</organism>
<dbReference type="InterPro" id="IPR006034">
    <property type="entry name" value="Asparaginase/glutaminase-like"/>
</dbReference>
<dbReference type="CDD" id="cd08964">
    <property type="entry name" value="L-asparaginase_II"/>
    <property type="match status" value="1"/>
</dbReference>
<dbReference type="RefSeq" id="WP_160334966.1">
    <property type="nucleotide sequence ID" value="NZ_CALPCR010000020.1"/>
</dbReference>
<dbReference type="OrthoDB" id="9788068at2"/>
<dbReference type="PRINTS" id="PR00139">
    <property type="entry name" value="ASNGLNASE"/>
</dbReference>
<dbReference type="PIRSF" id="PIRSF001220">
    <property type="entry name" value="L-ASNase_gatD"/>
    <property type="match status" value="1"/>
</dbReference>
<dbReference type="AlphaFoldDB" id="A0A6L6YI55"/>
<name>A0A6L6YI55_9BURK</name>
<dbReference type="InterPro" id="IPR037152">
    <property type="entry name" value="L-asparaginase_N_sf"/>
</dbReference>
<dbReference type="InterPro" id="IPR027475">
    <property type="entry name" value="Asparaginase/glutaminase_AS2"/>
</dbReference>
<dbReference type="SUPFAM" id="SSF53774">
    <property type="entry name" value="Glutaminase/Asparaginase"/>
    <property type="match status" value="1"/>
</dbReference>
<protein>
    <submittedName>
        <fullName evidence="9">Asparaginase</fullName>
    </submittedName>
</protein>
<evidence type="ECO:0000259" key="7">
    <source>
        <dbReference type="Pfam" id="PF00710"/>
    </source>
</evidence>
<dbReference type="InterPro" id="IPR027474">
    <property type="entry name" value="L-asparaginase_N"/>
</dbReference>
<evidence type="ECO:0000256" key="3">
    <source>
        <dbReference type="PIRSR" id="PIRSR001220-1"/>
    </source>
</evidence>
<dbReference type="SFLD" id="SFLDS00057">
    <property type="entry name" value="Glutaminase/Asparaginase"/>
    <property type="match status" value="1"/>
</dbReference>
<proteinExistence type="inferred from homology"/>
<dbReference type="SMART" id="SM00870">
    <property type="entry name" value="Asparaginase"/>
    <property type="match status" value="1"/>
</dbReference>
<feature type="active site" description="O-isoaspartyl threonine intermediate" evidence="3">
    <location>
        <position position="15"/>
    </location>
</feature>
<evidence type="ECO:0000313" key="10">
    <source>
        <dbReference type="Proteomes" id="UP000472580"/>
    </source>
</evidence>
<evidence type="ECO:0000259" key="8">
    <source>
        <dbReference type="Pfam" id="PF17763"/>
    </source>
</evidence>
<feature type="active site" evidence="5">
    <location>
        <position position="15"/>
    </location>
</feature>
<evidence type="ECO:0000256" key="4">
    <source>
        <dbReference type="PIRSR" id="PIRSR001220-2"/>
    </source>
</evidence>
<feature type="domain" description="L-asparaginase N-terminal" evidence="7">
    <location>
        <begin position="6"/>
        <end position="196"/>
    </location>
</feature>
<dbReference type="Proteomes" id="UP000472580">
    <property type="component" value="Unassembled WGS sequence"/>
</dbReference>
<dbReference type="FunFam" id="3.40.50.1170:FF:000001">
    <property type="entry name" value="L-asparaginase 2"/>
    <property type="match status" value="1"/>
</dbReference>
<accession>A0A6L6YI55</accession>
<dbReference type="GO" id="GO:0004067">
    <property type="term" value="F:asparaginase activity"/>
    <property type="evidence" value="ECO:0007669"/>
    <property type="project" value="UniProtKB-UniRule"/>
</dbReference>
<dbReference type="PROSITE" id="PS00917">
    <property type="entry name" value="ASN_GLN_ASE_2"/>
    <property type="match status" value="1"/>
</dbReference>
<gene>
    <name evidence="9" type="ORF">E5987_04825</name>
</gene>
<feature type="binding site" evidence="4">
    <location>
        <begin position="92"/>
        <end position="93"/>
    </location>
    <ligand>
        <name>substrate</name>
    </ligand>
</feature>
<evidence type="ECO:0000256" key="2">
    <source>
        <dbReference type="ARBA" id="ARBA00022801"/>
    </source>
</evidence>
<evidence type="ECO:0000256" key="5">
    <source>
        <dbReference type="PROSITE-ProRule" id="PRU10099"/>
    </source>
</evidence>
<reference evidence="9 10" key="1">
    <citation type="submission" date="2019-12" db="EMBL/GenBank/DDBJ databases">
        <title>Microbes associate with the intestines of laboratory mice.</title>
        <authorList>
            <person name="Navarre W."/>
            <person name="Wong E."/>
        </authorList>
    </citation>
    <scope>NUCLEOTIDE SEQUENCE [LARGE SCALE GENOMIC DNA]</scope>
    <source>
        <strain evidence="9 10">NM82_D38</strain>
    </source>
</reference>
<dbReference type="Gene3D" id="3.40.50.40">
    <property type="match status" value="1"/>
</dbReference>
<dbReference type="InterPro" id="IPR040919">
    <property type="entry name" value="Asparaginase_C"/>
</dbReference>
<dbReference type="InterPro" id="IPR020827">
    <property type="entry name" value="Asparaginase/glutaminase_AS1"/>
</dbReference>
<dbReference type="InterPro" id="IPR027473">
    <property type="entry name" value="L-asparaginase_C"/>
</dbReference>
<evidence type="ECO:0000313" key="9">
    <source>
        <dbReference type="EMBL" id="MVX56532.1"/>
    </source>
</evidence>
<dbReference type="Pfam" id="PF00710">
    <property type="entry name" value="Asparaginase"/>
    <property type="match status" value="1"/>
</dbReference>
<keyword evidence="2" id="KW-0378">Hydrolase</keyword>
<dbReference type="PROSITE" id="PS51732">
    <property type="entry name" value="ASN_GLN_ASE_3"/>
    <property type="match status" value="1"/>
</dbReference>
<dbReference type="PANTHER" id="PTHR11707">
    <property type="entry name" value="L-ASPARAGINASE"/>
    <property type="match status" value="1"/>
</dbReference>
<dbReference type="PROSITE" id="PS00144">
    <property type="entry name" value="ASN_GLN_ASE_1"/>
    <property type="match status" value="1"/>
</dbReference>
<dbReference type="EMBL" id="WSRP01000011">
    <property type="protein sequence ID" value="MVX56532.1"/>
    <property type="molecule type" value="Genomic_DNA"/>
</dbReference>
<dbReference type="InterPro" id="IPR036152">
    <property type="entry name" value="Asp/glu_Ase-like_sf"/>
</dbReference>
<dbReference type="PIRSF" id="PIRSF500176">
    <property type="entry name" value="L_ASNase"/>
    <property type="match status" value="1"/>
</dbReference>
<dbReference type="Gene3D" id="3.40.50.1170">
    <property type="entry name" value="L-asparaginase, N-terminal domain"/>
    <property type="match status" value="1"/>
</dbReference>
<comment type="caution">
    <text evidence="9">The sequence shown here is derived from an EMBL/GenBank/DDBJ whole genome shotgun (WGS) entry which is preliminary data.</text>
</comment>
<evidence type="ECO:0000256" key="1">
    <source>
        <dbReference type="ARBA" id="ARBA00010518"/>
    </source>
</evidence>
<evidence type="ECO:0000256" key="6">
    <source>
        <dbReference type="PROSITE-ProRule" id="PRU10100"/>
    </source>
</evidence>
<dbReference type="GO" id="GO:0006528">
    <property type="term" value="P:asparagine metabolic process"/>
    <property type="evidence" value="ECO:0007669"/>
    <property type="project" value="InterPro"/>
</dbReference>
<keyword evidence="10" id="KW-1185">Reference proteome</keyword>